<protein>
    <recommendedName>
        <fullName evidence="4">Porin</fullName>
    </recommendedName>
</protein>
<dbReference type="OrthoDB" id="190887at2"/>
<name>A0A1D9GR21_9GAMM</name>
<dbReference type="Proteomes" id="UP000177445">
    <property type="component" value="Chromosome"/>
</dbReference>
<dbReference type="Pfam" id="PF19577">
    <property type="entry name" value="DcaP"/>
    <property type="match status" value="1"/>
</dbReference>
<proteinExistence type="predicted"/>
<evidence type="ECO:0008006" key="4">
    <source>
        <dbReference type="Google" id="ProtNLM"/>
    </source>
</evidence>
<dbReference type="InterPro" id="IPR045748">
    <property type="entry name" value="DcaP"/>
</dbReference>
<dbReference type="STRING" id="1874317.BKP64_18520"/>
<reference evidence="2 3" key="1">
    <citation type="submission" date="2016-10" db="EMBL/GenBank/DDBJ databases">
        <title>Marinobacter salinus sp. nov., a moderately halophilic bacterium isolated from a tidal flat environment.</title>
        <authorList>
            <person name="Park S.-J."/>
        </authorList>
    </citation>
    <scope>NUCLEOTIDE SEQUENCE [LARGE SCALE GENOMIC DNA]</scope>
    <source>
        <strain evidence="2 3">Hb8</strain>
    </source>
</reference>
<feature type="chain" id="PRO_5009442117" description="Porin" evidence="1">
    <location>
        <begin position="28"/>
        <end position="366"/>
    </location>
</feature>
<sequence length="366" mass="38492">MQSNKLRLAIRATAAAAILGTAAQAQAYSFSAGDVDASVYGYARLNMSYDLDENVANSGHRGGSFPTVDDSQDIDGHFGAAASQSRLGVKATHANGVMVNVEGDFMCDTYAGGCLRLRHAYGSYNGILAGQTWSNYNSFVGSTSTLDFDGVAGVAGYGSRTAQLRYTTGPLSVSIEDPKVRGIADNRNGMPALTARLEDKAGGLSYSAAALVKQNSYETVTADDSAMAFAVFGAASMAVSDMITVRGAINYTDGANSYLYRSGGADAYIDVNGDLENLSGMGGTIGASMSLGGGRTINATYGMTKLDVDDLAPTTNETNENAFVNYQWTPVKNVMMGVEYGYYSTETRGGESDDANRLMFAAQYNF</sequence>
<dbReference type="KEGG" id="msq:BKP64_18520"/>
<accession>A0A1D9GR21</accession>
<organism evidence="2 3">
    <name type="scientific">Marinobacter salinus</name>
    <dbReference type="NCBI Taxonomy" id="1874317"/>
    <lineage>
        <taxon>Bacteria</taxon>
        <taxon>Pseudomonadati</taxon>
        <taxon>Pseudomonadota</taxon>
        <taxon>Gammaproteobacteria</taxon>
        <taxon>Pseudomonadales</taxon>
        <taxon>Marinobacteraceae</taxon>
        <taxon>Marinobacter</taxon>
    </lineage>
</organism>
<evidence type="ECO:0000256" key="1">
    <source>
        <dbReference type="SAM" id="SignalP"/>
    </source>
</evidence>
<feature type="signal peptide" evidence="1">
    <location>
        <begin position="1"/>
        <end position="27"/>
    </location>
</feature>
<evidence type="ECO:0000313" key="3">
    <source>
        <dbReference type="Proteomes" id="UP000177445"/>
    </source>
</evidence>
<dbReference type="EMBL" id="CP017715">
    <property type="protein sequence ID" value="AOY89994.1"/>
    <property type="molecule type" value="Genomic_DNA"/>
</dbReference>
<gene>
    <name evidence="2" type="ORF">BKP64_18520</name>
</gene>
<dbReference type="RefSeq" id="WP_070973298.1">
    <property type="nucleotide sequence ID" value="NZ_CP017715.1"/>
</dbReference>
<keyword evidence="3" id="KW-1185">Reference proteome</keyword>
<dbReference type="AlphaFoldDB" id="A0A1D9GR21"/>
<dbReference type="SUPFAM" id="SSF56935">
    <property type="entry name" value="Porins"/>
    <property type="match status" value="1"/>
</dbReference>
<keyword evidence="1" id="KW-0732">Signal</keyword>
<evidence type="ECO:0000313" key="2">
    <source>
        <dbReference type="EMBL" id="AOY89994.1"/>
    </source>
</evidence>